<dbReference type="SMART" id="SM00560">
    <property type="entry name" value="LamGL"/>
    <property type="match status" value="2"/>
</dbReference>
<keyword evidence="6" id="KW-1185">Reference proteome</keyword>
<name>G2GA93_9ACTN</name>
<feature type="domain" description="LamG-like jellyroll fold" evidence="4">
    <location>
        <begin position="1041"/>
        <end position="1185"/>
    </location>
</feature>
<dbReference type="Pfam" id="PF13385">
    <property type="entry name" value="Laminin_G_3"/>
    <property type="match status" value="2"/>
</dbReference>
<gene>
    <name evidence="5" type="ORF">SZN_12078</name>
</gene>
<feature type="region of interest" description="Disordered" evidence="3">
    <location>
        <begin position="686"/>
        <end position="705"/>
    </location>
</feature>
<accession>G2GA93</accession>
<evidence type="ECO:0000256" key="1">
    <source>
        <dbReference type="ARBA" id="ARBA00022729"/>
    </source>
</evidence>
<dbReference type="PATRIC" id="fig|700597.3.peg.2367"/>
<evidence type="ECO:0000256" key="3">
    <source>
        <dbReference type="SAM" id="MobiDB-lite"/>
    </source>
</evidence>
<feature type="compositionally biased region" description="Low complexity" evidence="3">
    <location>
        <begin position="755"/>
        <end position="764"/>
    </location>
</feature>
<dbReference type="PANTHER" id="PTHR46943:SF1">
    <property type="entry name" value="PENTRAXIN-RELATED PROTEIN PTX3"/>
    <property type="match status" value="1"/>
</dbReference>
<protein>
    <submittedName>
        <fullName evidence="5">Lamg domain-containing protein jellyroll fold domain-containing protein</fullName>
    </submittedName>
</protein>
<dbReference type="Proteomes" id="UP000004217">
    <property type="component" value="Unassembled WGS sequence"/>
</dbReference>
<reference evidence="5 6" key="1">
    <citation type="submission" date="2011-08" db="EMBL/GenBank/DDBJ databases">
        <authorList>
            <person name="Lin Y."/>
            <person name="Hao X."/>
            <person name="Johnstone L."/>
            <person name="Miller S.J."/>
            <person name="Wei G."/>
            <person name="Rensing C."/>
        </authorList>
    </citation>
    <scope>NUCLEOTIDE SEQUENCE [LARGE SCALE GENOMIC DNA]</scope>
    <source>
        <strain evidence="5 6">K42</strain>
    </source>
</reference>
<proteinExistence type="predicted"/>
<organism evidence="5 6">
    <name type="scientific">Streptomyces zinciresistens K42</name>
    <dbReference type="NCBI Taxonomy" id="700597"/>
    <lineage>
        <taxon>Bacteria</taxon>
        <taxon>Bacillati</taxon>
        <taxon>Actinomycetota</taxon>
        <taxon>Actinomycetes</taxon>
        <taxon>Kitasatosporales</taxon>
        <taxon>Streptomycetaceae</taxon>
        <taxon>Streptomyces</taxon>
    </lineage>
</organism>
<dbReference type="PANTHER" id="PTHR46943">
    <property type="entry name" value="PENTRAXIN-RELATED PROTEIN PTX3"/>
    <property type="match status" value="1"/>
</dbReference>
<feature type="region of interest" description="Disordered" evidence="3">
    <location>
        <begin position="249"/>
        <end position="272"/>
    </location>
</feature>
<feature type="region of interest" description="Disordered" evidence="3">
    <location>
        <begin position="755"/>
        <end position="787"/>
    </location>
</feature>
<evidence type="ECO:0000256" key="2">
    <source>
        <dbReference type="ARBA" id="ARBA00023157"/>
    </source>
</evidence>
<keyword evidence="1" id="KW-0732">Signal</keyword>
<dbReference type="SUPFAM" id="SSF49899">
    <property type="entry name" value="Concanavalin A-like lectins/glucanases"/>
    <property type="match status" value="2"/>
</dbReference>
<dbReference type="InterPro" id="IPR006558">
    <property type="entry name" value="LamG-like"/>
</dbReference>
<comment type="caution">
    <text evidence="5">The sequence shown here is derived from an EMBL/GenBank/DDBJ whole genome shotgun (WGS) entry which is preliminary data.</text>
</comment>
<dbReference type="AlphaFoldDB" id="G2GA93"/>
<dbReference type="GO" id="GO:0006955">
    <property type="term" value="P:immune response"/>
    <property type="evidence" value="ECO:0007669"/>
    <property type="project" value="InterPro"/>
</dbReference>
<evidence type="ECO:0000313" key="6">
    <source>
        <dbReference type="Proteomes" id="UP000004217"/>
    </source>
</evidence>
<dbReference type="InterPro" id="IPR042837">
    <property type="entry name" value="PTX3"/>
</dbReference>
<keyword evidence="2" id="KW-1015">Disulfide bond</keyword>
<evidence type="ECO:0000313" key="5">
    <source>
        <dbReference type="EMBL" id="EGX59581.1"/>
    </source>
</evidence>
<dbReference type="InterPro" id="IPR013320">
    <property type="entry name" value="ConA-like_dom_sf"/>
</dbReference>
<feature type="compositionally biased region" description="Polar residues" evidence="3">
    <location>
        <begin position="256"/>
        <end position="267"/>
    </location>
</feature>
<dbReference type="NCBIfam" id="NF033679">
    <property type="entry name" value="DNRLRE_dom"/>
    <property type="match status" value="1"/>
</dbReference>
<dbReference type="Gene3D" id="2.60.120.200">
    <property type="match status" value="2"/>
</dbReference>
<sequence>MMKFRIRGGRRGVAVTTALVALCTTGVTGLPLAPQEVAMKPAADERNDSPSLTQTAAQAKAAETGDPVEVLSLRDERSTTVANPDGTFTINRYVEPVRTRQDGKWTDIDTTLVEQKNGTFAPKAALTAMSFSGGGDKTFAKIEKDGRALALDWLGPLPKPKISGSTASYANVLSGVDLNVTASAEGFSHVLVVKSAEAAANPQLAELELPVSTASLKLEETVDGGLTAIDSGSGGAVFEAPKPMMWDSSRKAATAPSVSPSAESATTPPDGAEVADVAVDITSDTVSLRPDRDLLTSDDTVYPVYIDPVVKTASRTGWTMVSSYWANQTFWKFGGDEGVGRCPADVSALCAASTDVKRQFFAIPTSSFEGKDIISATFAVTMTFTYSDSAREVQLGRVNSTGASAINSATTWGNQPSLKETIATKSPTNPAGSCTSTNQNVLFDVKGTVQKAADNGWDTTTLRLRAGNESVYSYWKRFCGNAYVSVTYNRPPLQPDQDELNMTPGGTCESGKATSHYVTGPPKLSAVIKDYDHNDTGSSGQKVQAEFKVWWTNSAGAEVVRYATTVQKTTTGVGQTGEALFRYTVGDNIAGDGQDGFSIPENTTIAWAVRGLDENSAGPWSTDGDQTRCEFIYDNTAPKAASVTSAAYPDDDAWHAGTGDYGRFTMDSPSSDVVRYSYYFTGPQADRKPEEVDATSPGGPATIPWMPPSEGAYVLHVTAIDGAGKAQKVPTAYVFLVSDGRAPVAAWTLGDAKGSAKAAGSSGAPDATAGSGVTFGEQGPLGSTDTAAKLDGSGNAYLDAGRSAIDTGGTFSVSAWVMLPTLPTQNVTVVSQDGTGQPGFELGYDVDSASWTFRTPVSDMESLGTWKVSGAAAVPTVWTHLIGVYDSETGKMMLYVNGTVIAEDIAGRNTVWNATGALQIGRKISLGGYTNNLKGSVADVKIYNRVVPPAEGQELGGVQPRQLAYWQLDEATTGRSPESAGGTALTLGGGATIYQPDESCDPEADPECVPPAEPLWGDGHLALNGTDSYATRAPGPLSAQDSFTVTARARLASANPTKDGTVLSLSGSNGSAVRVKYNATESRWQLVVTSADTPDAVTTTILDNGNLPSSVGDGDHLALVYNAVFGDVLLYVNGVAVADAAWDNAWDFSTTSLQVGRTLTKSTASEYFSGAIDEVRMYQGPLDSSLVTLVAVMPAGSSIEESSA</sequence>
<evidence type="ECO:0000259" key="4">
    <source>
        <dbReference type="SMART" id="SM00560"/>
    </source>
</evidence>
<dbReference type="EMBL" id="AGBF01000028">
    <property type="protein sequence ID" value="EGX59581.1"/>
    <property type="molecule type" value="Genomic_DNA"/>
</dbReference>
<feature type="domain" description="LamG-like jellyroll fold" evidence="4">
    <location>
        <begin position="809"/>
        <end position="950"/>
    </location>
</feature>